<dbReference type="GO" id="GO:0006355">
    <property type="term" value="P:regulation of DNA-templated transcription"/>
    <property type="evidence" value="ECO:0007669"/>
    <property type="project" value="InterPro"/>
</dbReference>
<dbReference type="SUPFAM" id="SSF63520">
    <property type="entry name" value="PTS-regulatory domain, PRD"/>
    <property type="match status" value="1"/>
</dbReference>
<comment type="caution">
    <text evidence="7">The sequence shown here is derived from an EMBL/GenBank/DDBJ whole genome shotgun (WGS) entry which is preliminary data.</text>
</comment>
<dbReference type="PROSITE" id="PS51372">
    <property type="entry name" value="PRD_2"/>
    <property type="match status" value="1"/>
</dbReference>
<feature type="domain" description="PRD" evidence="6">
    <location>
        <begin position="274"/>
        <end position="381"/>
    </location>
</feature>
<dbReference type="Gene3D" id="3.40.930.10">
    <property type="entry name" value="Mannitol-specific EII, Chain A"/>
    <property type="match status" value="1"/>
</dbReference>
<comment type="subunit">
    <text evidence="1">Homodimer or homotrimer. Seems to be a monomer when not phosphorylated.</text>
</comment>
<keyword evidence="2" id="KW-0808">Transferase</keyword>
<evidence type="ECO:0000256" key="1">
    <source>
        <dbReference type="ARBA" id="ARBA00011798"/>
    </source>
</evidence>
<name>A0A2T4PXR0_STAWA</name>
<feature type="domain" description="PTS EIIA type-2" evidence="4">
    <location>
        <begin position="479"/>
        <end position="619"/>
    </location>
</feature>
<dbReference type="Pfam" id="PF00874">
    <property type="entry name" value="PRD"/>
    <property type="match status" value="1"/>
</dbReference>
<dbReference type="InterPro" id="IPR016152">
    <property type="entry name" value="PTrfase/Anion_transptr"/>
</dbReference>
<dbReference type="Proteomes" id="UP000240717">
    <property type="component" value="Unassembled WGS sequence"/>
</dbReference>
<dbReference type="SUPFAM" id="SSF55804">
    <property type="entry name" value="Phoshotransferase/anion transport protein"/>
    <property type="match status" value="1"/>
</dbReference>
<evidence type="ECO:0000313" key="8">
    <source>
        <dbReference type="Proteomes" id="UP000240717"/>
    </source>
</evidence>
<dbReference type="RefSeq" id="WP_107533224.1">
    <property type="nucleotide sequence ID" value="NZ_PZEV01000057.1"/>
</dbReference>
<dbReference type="GO" id="GO:0009401">
    <property type="term" value="P:phosphoenolpyruvate-dependent sugar phosphotransferase system"/>
    <property type="evidence" value="ECO:0007669"/>
    <property type="project" value="InterPro"/>
</dbReference>
<protein>
    <submittedName>
        <fullName evidence="7">PTS mannose transporter subunit IIA</fullName>
    </submittedName>
</protein>
<dbReference type="AlphaFoldDB" id="A0A2T4PXR0"/>
<sequence length="619" mass="72019">MIERQIKLIELLRNNRSDYLKSDDIAAYLNISNRTARTDIKVINNQFMPEVIGNIKSKGYFLNTTRYSLEDIDNQLSNYLNQDGKLMIKIAYQLLMYSKSVLISELMEQFQLSKKEILDYMSRIQMWCEKYEVNIIIKRKTGIMVTGNEKDINNAILHLNQLSKQHHRVEDLILNELPKAHIQMIKQIIEDNLSVHDIRTSHLQIEQLVIHLILILKRQSITEESWNINDESLVISNEIIKDINQRLGYHLNTQTVHLFSFFISYHFNKFDLGFEKVFIESYIQQLITKMEQKMHLKFGSDNVLKDNLLAHFSRTYLRIMKEVYLNNPLTGEIKILYPYVFNVLYDIIHELAKDTGINLSEDEIAFLTIHFQASIDRNEVSQVNIAICCYYGLGISQLLETKISKVNQHVKVTDILRFEGIENDAFENIDILITTHDINMQLPQDLDVIKVSPLFSEDDQFKLNRIVKGKLNPIAKNNELNEIPVTIVNNDFIQTIPGVFETAHQILNNYKAISSGYIETALNREKASSTYIGNSMTMPHGDPTKVLSSHIIIFKSNNGFYWKEHKVKLVFFLAIAKPDIHLMKQMMQNLSLLDEEDIHQLAHLEETTFQNKILKLIKG</sequence>
<dbReference type="InterPro" id="IPR036634">
    <property type="entry name" value="PRD_sf"/>
</dbReference>
<dbReference type="GO" id="GO:0008982">
    <property type="term" value="F:protein-N(PI)-phosphohistidine-sugar phosphotransferase activity"/>
    <property type="evidence" value="ECO:0007669"/>
    <property type="project" value="InterPro"/>
</dbReference>
<gene>
    <name evidence="7" type="ORF">BU085_11620</name>
</gene>
<evidence type="ECO:0000256" key="3">
    <source>
        <dbReference type="ARBA" id="ARBA00022737"/>
    </source>
</evidence>
<dbReference type="InterPro" id="IPR036388">
    <property type="entry name" value="WH-like_DNA-bd_sf"/>
</dbReference>
<dbReference type="InterPro" id="IPR013196">
    <property type="entry name" value="HTH_11"/>
</dbReference>
<dbReference type="InterPro" id="IPR002178">
    <property type="entry name" value="PTS_EIIA_type-2_dom"/>
</dbReference>
<dbReference type="InterPro" id="IPR050661">
    <property type="entry name" value="BglG_antiterminators"/>
</dbReference>
<organism evidence="7 8">
    <name type="scientific">Staphylococcus warneri</name>
    <dbReference type="NCBI Taxonomy" id="1292"/>
    <lineage>
        <taxon>Bacteria</taxon>
        <taxon>Bacillati</taxon>
        <taxon>Bacillota</taxon>
        <taxon>Bacilli</taxon>
        <taxon>Bacillales</taxon>
        <taxon>Staphylococcaceae</taxon>
        <taxon>Staphylococcus</taxon>
    </lineage>
</organism>
<keyword evidence="3" id="KW-0677">Repeat</keyword>
<dbReference type="SUPFAM" id="SSF52794">
    <property type="entry name" value="PTS system IIB component-like"/>
    <property type="match status" value="1"/>
</dbReference>
<dbReference type="Gene3D" id="1.10.1790.10">
    <property type="entry name" value="PRD domain"/>
    <property type="match status" value="1"/>
</dbReference>
<evidence type="ECO:0000259" key="4">
    <source>
        <dbReference type="PROSITE" id="PS51094"/>
    </source>
</evidence>
<dbReference type="Gene3D" id="1.10.10.10">
    <property type="entry name" value="Winged helix-like DNA-binding domain superfamily/Winged helix DNA-binding domain"/>
    <property type="match status" value="1"/>
</dbReference>
<accession>A0A2T4PXR0</accession>
<dbReference type="PROSITE" id="PS51099">
    <property type="entry name" value="PTS_EIIB_TYPE_2"/>
    <property type="match status" value="1"/>
</dbReference>
<dbReference type="Pfam" id="PF08279">
    <property type="entry name" value="HTH_11"/>
    <property type="match status" value="1"/>
</dbReference>
<dbReference type="PANTHER" id="PTHR30185:SF12">
    <property type="entry name" value="TRANSCRIPTIONAL REGULATOR MANR"/>
    <property type="match status" value="1"/>
</dbReference>
<proteinExistence type="predicted"/>
<dbReference type="PROSITE" id="PS51094">
    <property type="entry name" value="PTS_EIIA_TYPE_2"/>
    <property type="match status" value="1"/>
</dbReference>
<feature type="domain" description="PTS EIIB type-2" evidence="5">
    <location>
        <begin position="383"/>
        <end position="475"/>
    </location>
</feature>
<dbReference type="PANTHER" id="PTHR30185">
    <property type="entry name" value="CRYPTIC BETA-GLUCOSIDE BGL OPERON ANTITERMINATOR"/>
    <property type="match status" value="1"/>
</dbReference>
<reference evidence="7 8" key="1">
    <citation type="journal article" date="2016" name="Front. Microbiol.">
        <title>Comprehensive Phylogenetic Analysis of Bovine Non-aureus Staphylococci Species Based on Whole-Genome Sequencing.</title>
        <authorList>
            <person name="Naushad S."/>
            <person name="Barkema H.W."/>
            <person name="Luby C."/>
            <person name="Condas L.A."/>
            <person name="Nobrega D.B."/>
            <person name="Carson D.A."/>
            <person name="De Buck J."/>
        </authorList>
    </citation>
    <scope>NUCLEOTIDE SEQUENCE [LARGE SCALE GENOMIC DNA]</scope>
    <source>
        <strain evidence="7 8">SNUC 2993</strain>
    </source>
</reference>
<dbReference type="InterPro" id="IPR013011">
    <property type="entry name" value="PTS_EIIB_2"/>
</dbReference>
<evidence type="ECO:0000256" key="2">
    <source>
        <dbReference type="ARBA" id="ARBA00022679"/>
    </source>
</evidence>
<dbReference type="InterPro" id="IPR036095">
    <property type="entry name" value="PTS_EIIB-like_sf"/>
</dbReference>
<dbReference type="CDD" id="cd05568">
    <property type="entry name" value="PTS_IIB_bgl_like"/>
    <property type="match status" value="1"/>
</dbReference>
<dbReference type="Pfam" id="PF00359">
    <property type="entry name" value="PTS_EIIA_2"/>
    <property type="match status" value="1"/>
</dbReference>
<evidence type="ECO:0000259" key="5">
    <source>
        <dbReference type="PROSITE" id="PS51099"/>
    </source>
</evidence>
<evidence type="ECO:0000259" key="6">
    <source>
        <dbReference type="PROSITE" id="PS51372"/>
    </source>
</evidence>
<dbReference type="EMBL" id="PZEV01000057">
    <property type="protein sequence ID" value="PTI49642.1"/>
    <property type="molecule type" value="Genomic_DNA"/>
</dbReference>
<dbReference type="InterPro" id="IPR011608">
    <property type="entry name" value="PRD"/>
</dbReference>
<evidence type="ECO:0000313" key="7">
    <source>
        <dbReference type="EMBL" id="PTI49642.1"/>
    </source>
</evidence>